<dbReference type="PROSITE" id="PS50404">
    <property type="entry name" value="GST_NTER"/>
    <property type="match status" value="1"/>
</dbReference>
<dbReference type="SUPFAM" id="SSF52833">
    <property type="entry name" value="Thioredoxin-like"/>
    <property type="match status" value="1"/>
</dbReference>
<dbReference type="CDD" id="cd00570">
    <property type="entry name" value="GST_N_family"/>
    <property type="match status" value="1"/>
</dbReference>
<name>A0A1Q8YEZ5_9BURK</name>
<keyword evidence="3" id="KW-1185">Reference proteome</keyword>
<comment type="caution">
    <text evidence="2">The sequence shown here is derived from an EMBL/GenBank/DDBJ whole genome shotgun (WGS) entry which is preliminary data.</text>
</comment>
<dbReference type="InterPro" id="IPR004046">
    <property type="entry name" value="GST_C"/>
</dbReference>
<reference evidence="2 3" key="1">
    <citation type="submission" date="2017-01" db="EMBL/GenBank/DDBJ databases">
        <title>Genome sequence of Rhodoferax antarcticus ANT.BR, a psychrophilic purple nonsulfur bacterium from an Antarctic microbial mat.</title>
        <authorList>
            <person name="Baker J."/>
            <person name="Riester C."/>
            <person name="Skinner B."/>
            <person name="Newell A."/>
            <person name="Swingley W."/>
            <person name="Madigan M."/>
            <person name="Jung D."/>
            <person name="Asao M."/>
            <person name="Chen M."/>
            <person name="Loughlin P."/>
            <person name="Pan H."/>
            <person name="Lin S."/>
            <person name="Li N."/>
            <person name="Shaw J."/>
            <person name="Prado M."/>
            <person name="Sherman C."/>
            <person name="Li X."/>
            <person name="Tang J."/>
            <person name="Blankenship R."/>
            <person name="Zhao T."/>
            <person name="Touchman J."/>
            <person name="Sattley M."/>
        </authorList>
    </citation>
    <scope>NUCLEOTIDE SEQUENCE [LARGE SCALE GENOMIC DNA]</scope>
    <source>
        <strain evidence="2 3">ANT.BR</strain>
    </source>
</reference>
<dbReference type="STRING" id="81479.RA876_07970"/>
<dbReference type="SUPFAM" id="SSF47616">
    <property type="entry name" value="GST C-terminal domain-like"/>
    <property type="match status" value="1"/>
</dbReference>
<organism evidence="2 3">
    <name type="scientific">Rhodoferax antarcticus ANT.BR</name>
    <dbReference type="NCBI Taxonomy" id="1111071"/>
    <lineage>
        <taxon>Bacteria</taxon>
        <taxon>Pseudomonadati</taxon>
        <taxon>Pseudomonadota</taxon>
        <taxon>Betaproteobacteria</taxon>
        <taxon>Burkholderiales</taxon>
        <taxon>Comamonadaceae</taxon>
        <taxon>Rhodoferax</taxon>
    </lineage>
</organism>
<dbReference type="RefSeq" id="WP_075586962.1">
    <property type="nucleotide sequence ID" value="NZ_MSYM01000013.1"/>
</dbReference>
<dbReference type="InterPro" id="IPR036282">
    <property type="entry name" value="Glutathione-S-Trfase_C_sf"/>
</dbReference>
<dbReference type="Proteomes" id="UP000185911">
    <property type="component" value="Unassembled WGS sequence"/>
</dbReference>
<dbReference type="EMBL" id="MSYM01000013">
    <property type="protein sequence ID" value="OLP06542.1"/>
    <property type="molecule type" value="Genomic_DNA"/>
</dbReference>
<evidence type="ECO:0000259" key="1">
    <source>
        <dbReference type="PROSITE" id="PS50404"/>
    </source>
</evidence>
<gene>
    <name evidence="2" type="ORF">BLL52_2778</name>
</gene>
<accession>A0A1Q8YEZ5</accession>
<dbReference type="Gene3D" id="3.40.30.110">
    <property type="match status" value="2"/>
</dbReference>
<feature type="domain" description="GST N-terminal" evidence="1">
    <location>
        <begin position="1"/>
        <end position="79"/>
    </location>
</feature>
<dbReference type="Pfam" id="PF13417">
    <property type="entry name" value="GST_N_3"/>
    <property type="match status" value="1"/>
</dbReference>
<dbReference type="InterPro" id="IPR036249">
    <property type="entry name" value="Thioredoxin-like_sf"/>
</dbReference>
<sequence>MLILHHYPMSAFSEKIRAVLGFKQLAWRSVIIPSSMPKPELQALTGGYRNAPVLQIGADIYCDSALICDVLEHRAPNHSLYPAQVNLALASVVAQWADSTLFWAAMGHNLQKPGMHDLFAELPEQVGKDFAADRCAMATGLSRPRPLDASAAYRAYLQRLASMLDGQPYLLGQVPCVADFAAYHPLWFTRTQVPGMAAVLQTVPTVLVWMERMAAFGHGETSRLSASDAIAVSADAVRATDQKDAEFQDDHGIPLGSLVSIAATSFGSEPTMGVLLQATRNHYTLRREDARAGVVRVHFPRLGYALRREVSP</sequence>
<dbReference type="Pfam" id="PF00043">
    <property type="entry name" value="GST_C"/>
    <property type="match status" value="1"/>
</dbReference>
<dbReference type="InterPro" id="IPR004045">
    <property type="entry name" value="Glutathione_S-Trfase_N"/>
</dbReference>
<protein>
    <recommendedName>
        <fullName evidence="1">GST N-terminal domain-containing protein</fullName>
    </recommendedName>
</protein>
<dbReference type="AlphaFoldDB" id="A0A1Q8YEZ5"/>
<evidence type="ECO:0000313" key="2">
    <source>
        <dbReference type="EMBL" id="OLP06542.1"/>
    </source>
</evidence>
<proteinExistence type="predicted"/>
<evidence type="ECO:0000313" key="3">
    <source>
        <dbReference type="Proteomes" id="UP000185911"/>
    </source>
</evidence>